<comment type="subcellular location">
    <subcellularLocation>
        <location evidence="1">Membrane</location>
        <topology evidence="1">Multi-pass membrane protein</topology>
    </subcellularLocation>
</comment>
<accession>A0A9P7BXX3</accession>
<feature type="transmembrane region" description="Helical" evidence="6">
    <location>
        <begin position="69"/>
        <end position="93"/>
    </location>
</feature>
<evidence type="ECO:0000259" key="7">
    <source>
        <dbReference type="PROSITE" id="PS50850"/>
    </source>
</evidence>
<evidence type="ECO:0000313" key="9">
    <source>
        <dbReference type="Proteomes" id="UP000716291"/>
    </source>
</evidence>
<reference evidence="8" key="1">
    <citation type="journal article" date="2020" name="Microb. Genom.">
        <title>Genetic diversity of clinical and environmental Mucorales isolates obtained from an investigation of mucormycosis cases among solid organ transplant recipients.</title>
        <authorList>
            <person name="Nguyen M.H."/>
            <person name="Kaul D."/>
            <person name="Muto C."/>
            <person name="Cheng S.J."/>
            <person name="Richter R.A."/>
            <person name="Bruno V.M."/>
            <person name="Liu G."/>
            <person name="Beyhan S."/>
            <person name="Sundermann A.J."/>
            <person name="Mounaud S."/>
            <person name="Pasculle A.W."/>
            <person name="Nierman W.C."/>
            <person name="Driscoll E."/>
            <person name="Cumbie R."/>
            <person name="Clancy C.J."/>
            <person name="Dupont C.L."/>
        </authorList>
    </citation>
    <scope>NUCLEOTIDE SEQUENCE</scope>
    <source>
        <strain evidence="8">GL11</strain>
    </source>
</reference>
<keyword evidence="3 6" id="KW-0812">Transmembrane</keyword>
<keyword evidence="5 6" id="KW-0472">Membrane</keyword>
<keyword evidence="9" id="KW-1185">Reference proteome</keyword>
<comment type="caution">
    <text evidence="8">The sequence shown here is derived from an EMBL/GenBank/DDBJ whole genome shotgun (WGS) entry which is preliminary data.</text>
</comment>
<gene>
    <name evidence="8" type="ORF">G6F64_000111</name>
</gene>
<dbReference type="PROSITE" id="PS50850">
    <property type="entry name" value="MFS"/>
    <property type="match status" value="1"/>
</dbReference>
<dbReference type="GO" id="GO:0022857">
    <property type="term" value="F:transmembrane transporter activity"/>
    <property type="evidence" value="ECO:0007669"/>
    <property type="project" value="InterPro"/>
</dbReference>
<dbReference type="CDD" id="cd17330">
    <property type="entry name" value="MFS_SLC46_TetA_like"/>
    <property type="match status" value="1"/>
</dbReference>
<feature type="transmembrane region" description="Helical" evidence="6">
    <location>
        <begin position="196"/>
        <end position="217"/>
    </location>
</feature>
<evidence type="ECO:0000256" key="1">
    <source>
        <dbReference type="ARBA" id="ARBA00004141"/>
    </source>
</evidence>
<feature type="transmembrane region" description="Helical" evidence="6">
    <location>
        <begin position="390"/>
        <end position="414"/>
    </location>
</feature>
<protein>
    <recommendedName>
        <fullName evidence="7">Major facilitator superfamily (MFS) profile domain-containing protein</fullName>
    </recommendedName>
</protein>
<feature type="transmembrane region" description="Helical" evidence="6">
    <location>
        <begin position="435"/>
        <end position="458"/>
    </location>
</feature>
<evidence type="ECO:0000256" key="2">
    <source>
        <dbReference type="ARBA" id="ARBA00022448"/>
    </source>
</evidence>
<evidence type="ECO:0000256" key="6">
    <source>
        <dbReference type="SAM" id="Phobius"/>
    </source>
</evidence>
<dbReference type="InterPro" id="IPR036259">
    <property type="entry name" value="MFS_trans_sf"/>
</dbReference>
<feature type="transmembrane region" description="Helical" evidence="6">
    <location>
        <begin position="470"/>
        <end position="497"/>
    </location>
</feature>
<dbReference type="InterPro" id="IPR001958">
    <property type="entry name" value="Tet-R_TetA/multi-R_MdtG-like"/>
</dbReference>
<dbReference type="PANTHER" id="PTHR23504:SF15">
    <property type="entry name" value="MAJOR FACILITATOR SUPERFAMILY (MFS) PROFILE DOMAIN-CONTAINING PROTEIN"/>
    <property type="match status" value="1"/>
</dbReference>
<dbReference type="AlphaFoldDB" id="A0A9P7BXX3"/>
<keyword evidence="4 6" id="KW-1133">Transmembrane helix</keyword>
<feature type="transmembrane region" description="Helical" evidence="6">
    <location>
        <begin position="108"/>
        <end position="127"/>
    </location>
</feature>
<dbReference type="EMBL" id="JAANQT010000007">
    <property type="protein sequence ID" value="KAG1316102.1"/>
    <property type="molecule type" value="Genomic_DNA"/>
</dbReference>
<proteinExistence type="predicted"/>
<dbReference type="Proteomes" id="UP000716291">
    <property type="component" value="Unassembled WGS sequence"/>
</dbReference>
<evidence type="ECO:0000313" key="8">
    <source>
        <dbReference type="EMBL" id="KAG1316102.1"/>
    </source>
</evidence>
<dbReference type="PANTHER" id="PTHR23504">
    <property type="entry name" value="MAJOR FACILITATOR SUPERFAMILY DOMAIN-CONTAINING PROTEIN 10"/>
    <property type="match status" value="1"/>
</dbReference>
<keyword evidence="2" id="KW-0813">Transport</keyword>
<name>A0A9P7BXX3_RHIOR</name>
<evidence type="ECO:0000256" key="3">
    <source>
        <dbReference type="ARBA" id="ARBA00022692"/>
    </source>
</evidence>
<feature type="domain" description="Major facilitator superfamily (MFS) profile" evidence="7">
    <location>
        <begin position="67"/>
        <end position="498"/>
    </location>
</feature>
<dbReference type="Pfam" id="PF07690">
    <property type="entry name" value="MFS_1"/>
    <property type="match status" value="1"/>
</dbReference>
<evidence type="ECO:0000256" key="4">
    <source>
        <dbReference type="ARBA" id="ARBA00022989"/>
    </source>
</evidence>
<dbReference type="Gene3D" id="1.20.1250.20">
    <property type="entry name" value="MFS general substrate transporter like domains"/>
    <property type="match status" value="1"/>
</dbReference>
<feature type="transmembrane region" description="Helical" evidence="6">
    <location>
        <begin position="237"/>
        <end position="261"/>
    </location>
</feature>
<dbReference type="InterPro" id="IPR011701">
    <property type="entry name" value="MFS"/>
</dbReference>
<evidence type="ECO:0000256" key="5">
    <source>
        <dbReference type="ARBA" id="ARBA00023136"/>
    </source>
</evidence>
<dbReference type="GO" id="GO:0016020">
    <property type="term" value="C:membrane"/>
    <property type="evidence" value="ECO:0007669"/>
    <property type="project" value="UniProtKB-SubCell"/>
</dbReference>
<dbReference type="InterPro" id="IPR020846">
    <property type="entry name" value="MFS_dom"/>
</dbReference>
<dbReference type="PRINTS" id="PR01035">
    <property type="entry name" value="TCRTETA"/>
</dbReference>
<feature type="transmembrane region" description="Helical" evidence="6">
    <location>
        <begin position="365"/>
        <end position="384"/>
    </location>
</feature>
<dbReference type="SUPFAM" id="SSF103473">
    <property type="entry name" value="MFS general substrate transporter"/>
    <property type="match status" value="1"/>
</dbReference>
<sequence length="498" mass="55402">MDQLDTLSRSYTDSFIADNNSTLSRYSTHESFIETRRKSHHSSICYDSIEAEAQQGDNQITPLPKLQMLIIAIILFSEPLTSTILFPFIYFMLKDFHVSEDEKEIGKFAGWITSIFFIAQFCTAIMWGKISDRYGRRPVLLCGLIGNALSTCLFGLSKNLAWAVGARALCGIMNGNAGVARSMVSEITDHTNKAKAFSLFGFCWGAGMIGPALGGYLNHPATHFPSLFSANQFLKDYPYFLPCFVSALGSTIGFTLGYIYLKESNPIVLQKRANGEYASLLKTNHTTEQQESPGISQISKTSLLVVVVYSQVNSKCYTTICLTNLLFVRLFSFYAMIFDEVLPLYFTAPKYAGGLGLTSTEFAEMLSLMGITQLGFQFLLYPALTKRFSILGLFQFSLFLFLPICFIFPSLSSYKEWIAQHIQNQSTGALMFKCGYLFILLFRYLGNCLAFTSLGIMVSISATPEILGTVNGFCVSCLSLMRAIGKLQLLVVLFGLIR</sequence>
<organism evidence="8 9">
    <name type="scientific">Rhizopus oryzae</name>
    <name type="common">Mucormycosis agent</name>
    <name type="synonym">Rhizopus arrhizus var. delemar</name>
    <dbReference type="NCBI Taxonomy" id="64495"/>
    <lineage>
        <taxon>Eukaryota</taxon>
        <taxon>Fungi</taxon>
        <taxon>Fungi incertae sedis</taxon>
        <taxon>Mucoromycota</taxon>
        <taxon>Mucoromycotina</taxon>
        <taxon>Mucoromycetes</taxon>
        <taxon>Mucorales</taxon>
        <taxon>Mucorineae</taxon>
        <taxon>Rhizopodaceae</taxon>
        <taxon>Rhizopus</taxon>
    </lineage>
</organism>